<dbReference type="GO" id="GO:0046872">
    <property type="term" value="F:metal ion binding"/>
    <property type="evidence" value="ECO:0007669"/>
    <property type="project" value="UniProtKB-KW"/>
</dbReference>
<evidence type="ECO:0000256" key="4">
    <source>
        <dbReference type="ARBA" id="ARBA00022801"/>
    </source>
</evidence>
<dbReference type="GO" id="GO:0016787">
    <property type="term" value="F:hydrolase activity"/>
    <property type="evidence" value="ECO:0007669"/>
    <property type="project" value="UniProtKB-KW"/>
</dbReference>
<comment type="caution">
    <text evidence="7">The sequence shown here is derived from an EMBL/GenBank/DDBJ whole genome shotgun (WGS) entry which is preliminary data.</text>
</comment>
<protein>
    <submittedName>
        <fullName evidence="7">MBL fold metallo-hydrolase</fullName>
    </submittedName>
</protein>
<evidence type="ECO:0000256" key="5">
    <source>
        <dbReference type="ARBA" id="ARBA00022833"/>
    </source>
</evidence>
<dbReference type="PROSITE" id="PS51257">
    <property type="entry name" value="PROKAR_LIPOPROTEIN"/>
    <property type="match status" value="1"/>
</dbReference>
<comment type="cofactor">
    <cofactor evidence="1">
        <name>Zn(2+)</name>
        <dbReference type="ChEBI" id="CHEBI:29105"/>
    </cofactor>
</comment>
<dbReference type="InterPro" id="IPR001279">
    <property type="entry name" value="Metallo-B-lactamas"/>
</dbReference>
<dbReference type="SUPFAM" id="SSF56281">
    <property type="entry name" value="Metallo-hydrolase/oxidoreductase"/>
    <property type="match status" value="1"/>
</dbReference>
<evidence type="ECO:0000313" key="8">
    <source>
        <dbReference type="Proteomes" id="UP000662074"/>
    </source>
</evidence>
<reference evidence="7" key="1">
    <citation type="journal article" date="2014" name="Int. J. Syst. Evol. Microbiol.">
        <title>Complete genome sequence of Corynebacterium casei LMG S-19264T (=DSM 44701T), isolated from a smear-ripened cheese.</title>
        <authorList>
            <consortium name="US DOE Joint Genome Institute (JGI-PGF)"/>
            <person name="Walter F."/>
            <person name="Albersmeier A."/>
            <person name="Kalinowski J."/>
            <person name="Ruckert C."/>
        </authorList>
    </citation>
    <scope>NUCLEOTIDE SEQUENCE</scope>
    <source>
        <strain evidence="7">CCM 8711</strain>
    </source>
</reference>
<comment type="similarity">
    <text evidence="2">Belongs to the metallo-beta-lactamase superfamily.</text>
</comment>
<proteinExistence type="inferred from homology"/>
<dbReference type="Pfam" id="PF00753">
    <property type="entry name" value="Lactamase_B"/>
    <property type="match status" value="1"/>
</dbReference>
<dbReference type="Gene3D" id="3.60.15.10">
    <property type="entry name" value="Ribonuclease Z/Hydroxyacylglutathione hydrolase-like"/>
    <property type="match status" value="1"/>
</dbReference>
<organism evidence="7 8">
    <name type="scientific">Mucilaginibacter galii</name>
    <dbReference type="NCBI Taxonomy" id="2005073"/>
    <lineage>
        <taxon>Bacteria</taxon>
        <taxon>Pseudomonadati</taxon>
        <taxon>Bacteroidota</taxon>
        <taxon>Sphingobacteriia</taxon>
        <taxon>Sphingobacteriales</taxon>
        <taxon>Sphingobacteriaceae</taxon>
        <taxon>Mucilaginibacter</taxon>
    </lineage>
</organism>
<evidence type="ECO:0000259" key="6">
    <source>
        <dbReference type="SMART" id="SM00849"/>
    </source>
</evidence>
<evidence type="ECO:0000313" key="7">
    <source>
        <dbReference type="EMBL" id="GGI49632.1"/>
    </source>
</evidence>
<gene>
    <name evidence="7" type="ORF">GCM10011425_08440</name>
</gene>
<dbReference type="AlphaFoldDB" id="A0A917J7P5"/>
<evidence type="ECO:0000256" key="2">
    <source>
        <dbReference type="ARBA" id="ARBA00007749"/>
    </source>
</evidence>
<keyword evidence="4" id="KW-0378">Hydrolase</keyword>
<dbReference type="RefSeq" id="WP_188414053.1">
    <property type="nucleotide sequence ID" value="NZ_BMDO01000001.1"/>
</dbReference>
<dbReference type="PANTHER" id="PTHR42978:SF7">
    <property type="entry name" value="METALLO-HYDROLASE RV2300C-RELATED"/>
    <property type="match status" value="1"/>
</dbReference>
<accession>A0A917J7P5</accession>
<dbReference type="PANTHER" id="PTHR42978">
    <property type="entry name" value="QUORUM-QUENCHING LACTONASE YTNP-RELATED-RELATED"/>
    <property type="match status" value="1"/>
</dbReference>
<feature type="domain" description="Metallo-beta-lactamase" evidence="6">
    <location>
        <begin position="59"/>
        <end position="264"/>
    </location>
</feature>
<name>A0A917J7P5_9SPHI</name>
<evidence type="ECO:0000256" key="1">
    <source>
        <dbReference type="ARBA" id="ARBA00001947"/>
    </source>
</evidence>
<sequence>MSIKILLSFTFITLVSCLGVKAQKPTYKVYAIRFAESTYPFTAADWAKGAPKSVPVKINFMVWLIKGSNGRNILVDAGFYNDSDDAKEFQLINYLRPDSAVLRTGIKPNEVTDIILSHPHWDHINGIDLFPNARVWMQKEDYHYFVGDAWQKDGARGGFAKRDVSKIVALNLAGKLALVNGDNQEIIPGIKVYTGSKHTYNSQYVGLKAGDHQIILASDNVWIYYNLQHLLPANGGTLNPAGYVKAMQRMKTLASNVKYIIPGHDAQVFSKFPQIANGVVEIR</sequence>
<keyword evidence="8" id="KW-1185">Reference proteome</keyword>
<dbReference type="InterPro" id="IPR051013">
    <property type="entry name" value="MBL_superfamily_lactonases"/>
</dbReference>
<keyword evidence="3" id="KW-0479">Metal-binding</keyword>
<dbReference type="EMBL" id="BMDO01000001">
    <property type="protein sequence ID" value="GGI49632.1"/>
    <property type="molecule type" value="Genomic_DNA"/>
</dbReference>
<dbReference type="SMART" id="SM00849">
    <property type="entry name" value="Lactamase_B"/>
    <property type="match status" value="1"/>
</dbReference>
<evidence type="ECO:0000256" key="3">
    <source>
        <dbReference type="ARBA" id="ARBA00022723"/>
    </source>
</evidence>
<dbReference type="CDD" id="cd07729">
    <property type="entry name" value="AHL_lactonase_MBL-fold"/>
    <property type="match status" value="1"/>
</dbReference>
<dbReference type="Proteomes" id="UP000662074">
    <property type="component" value="Unassembled WGS sequence"/>
</dbReference>
<reference evidence="7" key="2">
    <citation type="submission" date="2020-09" db="EMBL/GenBank/DDBJ databases">
        <authorList>
            <person name="Sun Q."/>
            <person name="Sedlacek I."/>
        </authorList>
    </citation>
    <scope>NUCLEOTIDE SEQUENCE</scope>
    <source>
        <strain evidence="7">CCM 8711</strain>
    </source>
</reference>
<keyword evidence="5" id="KW-0862">Zinc</keyword>
<dbReference type="InterPro" id="IPR036866">
    <property type="entry name" value="RibonucZ/Hydroxyglut_hydro"/>
</dbReference>